<dbReference type="GO" id="GO:0004030">
    <property type="term" value="F:aldehyde dehydrogenase [NAD(P)+] activity"/>
    <property type="evidence" value="ECO:0007669"/>
    <property type="project" value="InterPro"/>
</dbReference>
<dbReference type="EC" id="1.2.1.-" evidence="5"/>
<dbReference type="PANTHER" id="PTHR43217:SF2">
    <property type="entry name" value="SUCCINATE-SEMIALDEHYDE DEHYDROGENASE [NADP(+)]"/>
    <property type="match status" value="1"/>
</dbReference>
<dbReference type="Pfam" id="PF00171">
    <property type="entry name" value="Aldedh"/>
    <property type="match status" value="1"/>
</dbReference>
<evidence type="ECO:0000256" key="1">
    <source>
        <dbReference type="ARBA" id="ARBA00009986"/>
    </source>
</evidence>
<evidence type="ECO:0000259" key="4">
    <source>
        <dbReference type="Pfam" id="PF00171"/>
    </source>
</evidence>
<dbReference type="InterPro" id="IPR016162">
    <property type="entry name" value="Ald_DH_N"/>
</dbReference>
<dbReference type="Gene3D" id="3.40.309.10">
    <property type="entry name" value="Aldehyde Dehydrogenase, Chain A, domain 2"/>
    <property type="match status" value="1"/>
</dbReference>
<gene>
    <name evidence="5" type="primary">gabD</name>
    <name evidence="5" type="ORF">HMPREF0183_1158</name>
</gene>
<evidence type="ECO:0000256" key="3">
    <source>
        <dbReference type="ARBA" id="ARBA00023002"/>
    </source>
</evidence>
<reference evidence="5 6" key="1">
    <citation type="submission" date="2010-04" db="EMBL/GenBank/DDBJ databases">
        <authorList>
            <person name="Qin X."/>
            <person name="Bachman B."/>
            <person name="Battles P."/>
            <person name="Bell A."/>
            <person name="Bess C."/>
            <person name="Bickham C."/>
            <person name="Chaboub L."/>
            <person name="Chen D."/>
            <person name="Coyle M."/>
            <person name="Deiros D.R."/>
            <person name="Dinh H."/>
            <person name="Forbes L."/>
            <person name="Fowler G."/>
            <person name="Francisco L."/>
            <person name="Fu Q."/>
            <person name="Gubbala S."/>
            <person name="Hale W."/>
            <person name="Han Y."/>
            <person name="Hemphill L."/>
            <person name="Highlander S.K."/>
            <person name="Hirani K."/>
            <person name="Hogues M."/>
            <person name="Jackson L."/>
            <person name="Jakkamsetti A."/>
            <person name="Javaid M."/>
            <person name="Jiang H."/>
            <person name="Korchina V."/>
            <person name="Kovar C."/>
            <person name="Lara F."/>
            <person name="Lee S."/>
            <person name="Mata R."/>
            <person name="Mathew T."/>
            <person name="Moen C."/>
            <person name="Morales K."/>
            <person name="Munidasa M."/>
            <person name="Nazareth L."/>
            <person name="Ngo R."/>
            <person name="Nguyen L."/>
            <person name="Okwuonu G."/>
            <person name="Ongeri F."/>
            <person name="Patil S."/>
            <person name="Petrosino J."/>
            <person name="Pham C."/>
            <person name="Pham P."/>
            <person name="Pu L.-L."/>
            <person name="Puazo M."/>
            <person name="Raj R."/>
            <person name="Reid J."/>
            <person name="Rouhana J."/>
            <person name="Saada N."/>
            <person name="Shang Y."/>
            <person name="Simmons D."/>
            <person name="Thornton R."/>
            <person name="Warren J."/>
            <person name="Weissenberger G."/>
            <person name="Zhang J."/>
            <person name="Zhang L."/>
            <person name="Zhou C."/>
            <person name="Zhu D."/>
            <person name="Muzny D."/>
            <person name="Worley K."/>
            <person name="Gibbs R."/>
        </authorList>
    </citation>
    <scope>NUCLEOTIDE SEQUENCE [LARGE SCALE GENOMIC DNA]</scope>
    <source>
        <strain evidence="5 6">ATCC 49030</strain>
    </source>
</reference>
<comment type="similarity">
    <text evidence="1">Belongs to the aldehyde dehydrogenase family.</text>
</comment>
<proteinExistence type="inferred from homology"/>
<dbReference type="InterPro" id="IPR047110">
    <property type="entry name" value="GABD/Sad-like"/>
</dbReference>
<dbReference type="SUPFAM" id="SSF53720">
    <property type="entry name" value="ALDH-like"/>
    <property type="match status" value="1"/>
</dbReference>
<comment type="caution">
    <text evidence="5">The sequence shown here is derived from an EMBL/GenBank/DDBJ whole genome shotgun (WGS) entry which is preliminary data.</text>
</comment>
<dbReference type="AlphaFoldDB" id="D4YMJ8"/>
<feature type="domain" description="Aldehyde dehydrogenase" evidence="4">
    <location>
        <begin position="14"/>
        <end position="458"/>
    </location>
</feature>
<accession>D4YMJ8</accession>
<dbReference type="FunFam" id="3.40.605.10:FF:000012">
    <property type="entry name" value="NAD-dependent succinate-semialdehyde dehydrogenase"/>
    <property type="match status" value="1"/>
</dbReference>
<dbReference type="eggNOG" id="COG1012">
    <property type="taxonomic scope" value="Bacteria"/>
</dbReference>
<keyword evidence="3 5" id="KW-0560">Oxidoreductase</keyword>
<dbReference type="EMBL" id="ADNU01000036">
    <property type="protein sequence ID" value="EFG47516.1"/>
    <property type="molecule type" value="Genomic_DNA"/>
</dbReference>
<dbReference type="InterPro" id="IPR016161">
    <property type="entry name" value="Ald_DH/histidinol_DH"/>
</dbReference>
<dbReference type="Proteomes" id="UP000005714">
    <property type="component" value="Unassembled WGS sequence"/>
</dbReference>
<evidence type="ECO:0000313" key="5">
    <source>
        <dbReference type="EMBL" id="EFG47516.1"/>
    </source>
</evidence>
<dbReference type="CDD" id="cd07100">
    <property type="entry name" value="ALDH_SSADH1_GabD1"/>
    <property type="match status" value="1"/>
</dbReference>
<keyword evidence="2" id="KW-0521">NADP</keyword>
<dbReference type="Gene3D" id="3.40.605.10">
    <property type="entry name" value="Aldehyde Dehydrogenase, Chain A, domain 1"/>
    <property type="match status" value="1"/>
</dbReference>
<protein>
    <submittedName>
        <fullName evidence="5">Aldehyde dehydrogenase (NAD) family protein</fullName>
        <ecNumber evidence="5">1.2.1.-</ecNumber>
    </submittedName>
</protein>
<dbReference type="GO" id="GO:0004777">
    <property type="term" value="F:succinate-semialdehyde dehydrogenase (NAD+) activity"/>
    <property type="evidence" value="ECO:0007669"/>
    <property type="project" value="TreeGrafter"/>
</dbReference>
<organism evidence="5 6">
    <name type="scientific">Brevibacterium mcbrellneri ATCC 49030</name>
    <dbReference type="NCBI Taxonomy" id="585530"/>
    <lineage>
        <taxon>Bacteria</taxon>
        <taxon>Bacillati</taxon>
        <taxon>Actinomycetota</taxon>
        <taxon>Actinomycetes</taxon>
        <taxon>Micrococcales</taxon>
        <taxon>Brevibacteriaceae</taxon>
        <taxon>Brevibacterium</taxon>
    </lineage>
</organism>
<dbReference type="InterPro" id="IPR016163">
    <property type="entry name" value="Ald_DH_C"/>
</dbReference>
<dbReference type="STRING" id="585530.HMPREF0183_1158"/>
<dbReference type="PANTHER" id="PTHR43217">
    <property type="entry name" value="SUCCINATE SEMIALDEHYDE DEHYDROGENASE [NAD(P)+] SAD"/>
    <property type="match status" value="1"/>
</dbReference>
<dbReference type="InterPro" id="IPR015590">
    <property type="entry name" value="Aldehyde_DH_dom"/>
</dbReference>
<name>D4YMJ8_9MICO</name>
<keyword evidence="6" id="KW-1185">Reference proteome</keyword>
<dbReference type="InterPro" id="IPR044148">
    <property type="entry name" value="ALDH_GabD1-like"/>
</dbReference>
<evidence type="ECO:0000313" key="6">
    <source>
        <dbReference type="Proteomes" id="UP000005714"/>
    </source>
</evidence>
<sequence length="469" mass="50603">MRVNLQGDVMTNGYRVENPETSDVVETFDNATDAQIEEALALANDAYKEWSARPMSERADIVAKVAALFDERKDELADIIGQEMGKRHSEGAEEAEFCSAIFGYFATNGEKLTGDLDLEVDGAHAVLERRPIGTILGIMPWNFPYYQVARFAGPNLVLGNTILLKHAEICPKSAAAIQQIMDDAGVPKGVYQTLYATHDQISTVIADNRVAGVSLTGSERAGAIIAEQAGKALKKAVLELGGSDPYIILDADNVKEAAANAWATRMYNTGQACDSNKRMIVMDDIYDEFVAELEALASKMTPGSYTSDDETVFQPLSSRSAAERLAGQLEDVKKAGGNIRVGGELSDKGAYISPAVVTDIPRGSDVYYEEFFGPIAVVYKVSSDEEALELANDSQFGLGGSVFSQDKERAEKVGSQLEVGMAKINTHAAEGESIPFGGVKRSGYGRELGPVGMDEFVNKRLYWVGEEGA</sequence>
<evidence type="ECO:0000256" key="2">
    <source>
        <dbReference type="ARBA" id="ARBA00022857"/>
    </source>
</evidence>